<dbReference type="PANTHER" id="PTHR34413:SF2">
    <property type="entry name" value="PROPHAGE TAIL FIBER ASSEMBLY PROTEIN HOMOLOG TFAE-RELATED"/>
    <property type="match status" value="1"/>
</dbReference>
<evidence type="ECO:0000313" key="5">
    <source>
        <dbReference type="Proteomes" id="UP000523196"/>
    </source>
</evidence>
<dbReference type="Gene3D" id="3.40.50.300">
    <property type="entry name" value="P-loop containing nucleotide triphosphate hydrolases"/>
    <property type="match status" value="1"/>
</dbReference>
<evidence type="ECO:0000313" key="4">
    <source>
        <dbReference type="EMBL" id="MBB1061896.1"/>
    </source>
</evidence>
<reference evidence="4 5" key="1">
    <citation type="submission" date="2020-08" db="EMBL/GenBank/DDBJ databases">
        <authorList>
            <person name="Xu S."/>
            <person name="Li A."/>
        </authorList>
    </citation>
    <scope>NUCLEOTIDE SEQUENCE [LARGE SCALE GENOMIC DNA]</scope>
    <source>
        <strain evidence="4 5">119BY6-57</strain>
    </source>
</reference>
<dbReference type="InterPro" id="IPR046453">
    <property type="entry name" value="GpA_ATPase"/>
</dbReference>
<dbReference type="InterPro" id="IPR027417">
    <property type="entry name" value="P-loop_NTPase"/>
</dbReference>
<evidence type="ECO:0000259" key="2">
    <source>
        <dbReference type="Pfam" id="PF05876"/>
    </source>
</evidence>
<dbReference type="PANTHER" id="PTHR34413">
    <property type="entry name" value="PROPHAGE TAIL FIBER ASSEMBLY PROTEIN HOMOLOG TFAE-RELATED-RELATED"/>
    <property type="match status" value="1"/>
</dbReference>
<dbReference type="Pfam" id="PF20454">
    <property type="entry name" value="GpA_nuclease"/>
    <property type="match status" value="1"/>
</dbReference>
<evidence type="ECO:0000256" key="1">
    <source>
        <dbReference type="SAM" id="MobiDB-lite"/>
    </source>
</evidence>
<dbReference type="InterPro" id="IPR046454">
    <property type="entry name" value="GpA_endonuclease"/>
</dbReference>
<organism evidence="4 5">
    <name type="scientific">Marilutibacter spongiae</name>
    <dbReference type="NCBI Taxonomy" id="2025720"/>
    <lineage>
        <taxon>Bacteria</taxon>
        <taxon>Pseudomonadati</taxon>
        <taxon>Pseudomonadota</taxon>
        <taxon>Gammaproteobacteria</taxon>
        <taxon>Lysobacterales</taxon>
        <taxon>Lysobacteraceae</taxon>
        <taxon>Marilutibacter</taxon>
    </lineage>
</organism>
<name>A0A7W3TPC5_9GAMM</name>
<dbReference type="EMBL" id="JACHTF010000020">
    <property type="protein sequence ID" value="MBB1061896.1"/>
    <property type="molecule type" value="Genomic_DNA"/>
</dbReference>
<gene>
    <name evidence="4" type="ORF">H4F98_15075</name>
</gene>
<dbReference type="InterPro" id="IPR051220">
    <property type="entry name" value="TFA_Chaperone"/>
</dbReference>
<protein>
    <submittedName>
        <fullName evidence="4">Phage terminase large subunit family protein</fullName>
    </submittedName>
</protein>
<dbReference type="Proteomes" id="UP000523196">
    <property type="component" value="Unassembled WGS sequence"/>
</dbReference>
<keyword evidence="5" id="KW-1185">Reference proteome</keyword>
<dbReference type="RefSeq" id="WP_182688662.1">
    <property type="nucleotide sequence ID" value="NZ_JACHTF010000020.1"/>
</dbReference>
<dbReference type="GO" id="GO:0004519">
    <property type="term" value="F:endonuclease activity"/>
    <property type="evidence" value="ECO:0007669"/>
    <property type="project" value="InterPro"/>
</dbReference>
<evidence type="ECO:0000259" key="3">
    <source>
        <dbReference type="Pfam" id="PF20454"/>
    </source>
</evidence>
<sequence length="727" mass="80398">MMLETFDVDFDVQLADASAVVAAAWAEGWTIPARMTVSQWADKYRQIAQGAGAEPGEWRTSRTPYLREIMDALSEHTRVTDVTFKKSAQIGATEVGINWVGYVIDRGLDSMIVAQPVKDLARSWSVSKFEPAVAIMPTLQAKLESDNTFEKQFPGGTLWTIWVNSSKQLRQRTARFVFHDEYDESPTDIGGQGSAAEQLAARAMSYGDRAKRYRACTPTVAGASQIDDDFQDGDRRYYRVRCPECGAHQVLKPDNLHPQGFFACTAHGCEIREHHREAMLRERSACPDCGEVPLRVIHAQEGKGRLVFADVCCRTVIDPPAPDGAFWEPTNPEAPRSHQSYHIWAAYSPEGIGDSWKAIADKRAAAEKNPDKLAGFTNLVLGEVYEGERKTQNAEDVKSLAEPGVHAGVVPEAGLILTAGVDLAHDRFEVQVVAWGRGQRGRVVEYAILDGDPSKPDGYAELDRYLQGVWHNVHGRPMHIRAVAIDGGNWTEMAAKFVQSKVASSGRDRMIQVDRGYRTQALYLIRGRAEHKSERAVYRPSKTEVNDRDKTLARSVGVWGVGTSVLKHIIYGWLSSAILAKEAADKDGEPDPIDARMIRFPGGRGEEYDPLKPDPGALEPKYFEGLVVEYFDEAAKKWIRPKGSYNEPLDTLVYALWAAYAPAVKIDAMREAQFKALEAALLPDPQDLFSQPAHDSRETSTPAKPASAPPRAAPKRGGVVDGDWNIG</sequence>
<comment type="caution">
    <text evidence="4">The sequence shown here is derived from an EMBL/GenBank/DDBJ whole genome shotgun (WGS) entry which is preliminary data.</text>
</comment>
<feature type="region of interest" description="Disordered" evidence="1">
    <location>
        <begin position="686"/>
        <end position="727"/>
    </location>
</feature>
<feature type="domain" description="Terminase large subunit GpA endonuclease" evidence="3">
    <location>
        <begin position="338"/>
        <end position="665"/>
    </location>
</feature>
<feature type="domain" description="Phage terminase large subunit GpA ATPase" evidence="2">
    <location>
        <begin position="53"/>
        <end position="281"/>
    </location>
</feature>
<accession>A0A7W3TPC5</accession>
<proteinExistence type="predicted"/>
<dbReference type="GO" id="GO:0016887">
    <property type="term" value="F:ATP hydrolysis activity"/>
    <property type="evidence" value="ECO:0007669"/>
    <property type="project" value="InterPro"/>
</dbReference>
<dbReference type="Pfam" id="PF05876">
    <property type="entry name" value="GpA_ATPase"/>
    <property type="match status" value="1"/>
</dbReference>
<dbReference type="AlphaFoldDB" id="A0A7W3TPC5"/>